<sequence>MHFQFCQNLAKRVWFVSFQTLARNLLGPKGGIGGSEGQARLAVSGVLY</sequence>
<protein>
    <submittedName>
        <fullName evidence="1">Uncharacterized protein</fullName>
    </submittedName>
</protein>
<dbReference type="AlphaFoldDB" id="F8L5N5"/>
<gene>
    <name evidence="1" type="ordered locus">SNE_A20310</name>
</gene>
<reference key="1">
    <citation type="journal article" date="2011" name="Mol. Biol. Evol.">
        <title>Unity in variety -- the pan-genome of the Chlamydiae.</title>
        <authorList>
            <person name="Collingro A."/>
            <person name="Tischler P."/>
            <person name="Weinmaier T."/>
            <person name="Penz T."/>
            <person name="Heinz E."/>
            <person name="Brunham R.C."/>
            <person name="Read T.D."/>
            <person name="Bavoil P.M."/>
            <person name="Sachse K."/>
            <person name="Kahane S."/>
            <person name="Friedman M.G."/>
            <person name="Rattei T."/>
            <person name="Myers G.S.A."/>
            <person name="Horn M."/>
        </authorList>
    </citation>
    <scope>NUCLEOTIDE SEQUENCE</scope>
    <source>
        <strain>Z</strain>
    </source>
</reference>
<dbReference type="STRING" id="331113.SNE_A20310"/>
<dbReference type="Proteomes" id="UP000000496">
    <property type="component" value="Chromosome gsn.131"/>
</dbReference>
<dbReference type="KEGG" id="sng:SNE_A20310"/>
<reference evidence="1 2" key="2">
    <citation type="journal article" date="2011" name="Mol. Biol. Evol.">
        <title>Unity in variety--the pan-genome of the Chlamydiae.</title>
        <authorList>
            <person name="Collingro A."/>
            <person name="Tischler P."/>
            <person name="Weinmaier T."/>
            <person name="Penz T."/>
            <person name="Heinz E."/>
            <person name="Brunham R.C."/>
            <person name="Read T.D."/>
            <person name="Bavoil P.M."/>
            <person name="Sachse K."/>
            <person name="Kahane S."/>
            <person name="Friedman M.G."/>
            <person name="Rattei T."/>
            <person name="Myers G.S."/>
            <person name="Horn M."/>
        </authorList>
    </citation>
    <scope>NUCLEOTIDE SEQUENCE [LARGE SCALE GENOMIC DNA]</scope>
    <source>
        <strain evidence="2">ATCC VR-1471 / Z</strain>
    </source>
</reference>
<dbReference type="EMBL" id="FR872582">
    <property type="protein sequence ID" value="CCB89908.1"/>
    <property type="molecule type" value="Genomic_DNA"/>
</dbReference>
<accession>F8L5N5</accession>
<evidence type="ECO:0000313" key="2">
    <source>
        <dbReference type="Proteomes" id="UP000000496"/>
    </source>
</evidence>
<organism evidence="1 2">
    <name type="scientific">Simkania negevensis (strain ATCC VR-1471 / DSM 27360 / Z)</name>
    <dbReference type="NCBI Taxonomy" id="331113"/>
    <lineage>
        <taxon>Bacteria</taxon>
        <taxon>Pseudomonadati</taxon>
        <taxon>Chlamydiota</taxon>
        <taxon>Chlamydiia</taxon>
        <taxon>Parachlamydiales</taxon>
        <taxon>Simkaniaceae</taxon>
        <taxon>Simkania</taxon>
    </lineage>
</organism>
<dbReference type="HOGENOM" id="CLU_3157812_0_0_0"/>
<proteinExistence type="predicted"/>
<name>F8L5N5_SIMNZ</name>
<evidence type="ECO:0000313" key="1">
    <source>
        <dbReference type="EMBL" id="CCB89908.1"/>
    </source>
</evidence>
<keyword evidence="2" id="KW-1185">Reference proteome</keyword>